<keyword evidence="9" id="KW-0408">Iron</keyword>
<keyword evidence="7" id="KW-0227">DNA damage</keyword>
<feature type="region of interest" description="Disordered" evidence="12">
    <location>
        <begin position="30"/>
        <end position="90"/>
    </location>
</feature>
<evidence type="ECO:0000313" key="15">
    <source>
        <dbReference type="Proteomes" id="UP000265750"/>
    </source>
</evidence>
<dbReference type="OrthoDB" id="5290748at2"/>
<protein>
    <recommendedName>
        <fullName evidence="4">Type-4 uracil-DNA glycosylase</fullName>
        <ecNumber evidence="3">3.2.2.27</ecNumber>
    </recommendedName>
</protein>
<organism evidence="14 15">
    <name type="scientific">Aureimonas flava</name>
    <dbReference type="NCBI Taxonomy" id="2320271"/>
    <lineage>
        <taxon>Bacteria</taxon>
        <taxon>Pseudomonadati</taxon>
        <taxon>Pseudomonadota</taxon>
        <taxon>Alphaproteobacteria</taxon>
        <taxon>Hyphomicrobiales</taxon>
        <taxon>Aurantimonadaceae</taxon>
        <taxon>Aureimonas</taxon>
    </lineage>
</organism>
<evidence type="ECO:0000256" key="3">
    <source>
        <dbReference type="ARBA" id="ARBA00012030"/>
    </source>
</evidence>
<dbReference type="NCBIfam" id="TIGR00758">
    <property type="entry name" value="UDG_fam4"/>
    <property type="match status" value="1"/>
</dbReference>
<evidence type="ECO:0000256" key="10">
    <source>
        <dbReference type="ARBA" id="ARBA00023014"/>
    </source>
</evidence>
<dbReference type="GO" id="GO:0051539">
    <property type="term" value="F:4 iron, 4 sulfur cluster binding"/>
    <property type="evidence" value="ECO:0007669"/>
    <property type="project" value="UniProtKB-KW"/>
</dbReference>
<dbReference type="EC" id="3.2.2.27" evidence="3"/>
<sequence length="286" mass="30490">MQSTDVSPPPEEWSALLAWYEQAGVSTFVGASPRDRFAETEAEAARRRTTSPPSKSAQPPAPASRPAVAAPPTPIAPDADAASAADARERAAKAQSLSELREALAGFTGCGLRQTAKNLVFGSGAEDAAVMFVGEAPGRDEDLAGEPFVGNSGQLLDRMLSTIGIERDAVRVTNAVPWRPPGNRAPTPAESEACLPFTLRHIELVAPSILVCVGSSACRALLRSEDGITRLRGRWLTLTTPNGTQVATMPMLHPAFLLRQPAQKRLAWRDLQALRQRLGEITKPGE</sequence>
<dbReference type="InterPro" id="IPR051536">
    <property type="entry name" value="UDG_Type-4/5"/>
</dbReference>
<evidence type="ECO:0000256" key="2">
    <source>
        <dbReference type="ARBA" id="ARBA00006521"/>
    </source>
</evidence>
<reference evidence="15" key="1">
    <citation type="submission" date="2018-09" db="EMBL/GenBank/DDBJ databases">
        <authorList>
            <person name="Tuo L."/>
        </authorList>
    </citation>
    <scope>NUCLEOTIDE SEQUENCE [LARGE SCALE GENOMIC DNA]</scope>
    <source>
        <strain evidence="15">M2BS4Y-1</strain>
    </source>
</reference>
<keyword evidence="10" id="KW-0411">Iron-sulfur</keyword>
<dbReference type="GO" id="GO:0004844">
    <property type="term" value="F:uracil DNA N-glycosylase activity"/>
    <property type="evidence" value="ECO:0007669"/>
    <property type="project" value="UniProtKB-EC"/>
</dbReference>
<feature type="compositionally biased region" description="Low complexity" evidence="12">
    <location>
        <begin position="76"/>
        <end position="85"/>
    </location>
</feature>
<comment type="catalytic activity">
    <reaction evidence="1">
        <text>Hydrolyzes single-stranded DNA or mismatched double-stranded DNA and polynucleotides, releasing free uracil.</text>
        <dbReference type="EC" id="3.2.2.27"/>
    </reaction>
</comment>
<feature type="compositionally biased region" description="Pro residues" evidence="12">
    <location>
        <begin position="59"/>
        <end position="75"/>
    </location>
</feature>
<feature type="compositionally biased region" description="Basic and acidic residues" evidence="12">
    <location>
        <begin position="33"/>
        <end position="46"/>
    </location>
</feature>
<comment type="caution">
    <text evidence="14">The sequence shown here is derived from an EMBL/GenBank/DDBJ whole genome shotgun (WGS) entry which is preliminary data.</text>
</comment>
<keyword evidence="6" id="KW-0479">Metal-binding</keyword>
<dbReference type="InterPro" id="IPR005122">
    <property type="entry name" value="Uracil-DNA_glycosylase-like"/>
</dbReference>
<evidence type="ECO:0000256" key="7">
    <source>
        <dbReference type="ARBA" id="ARBA00022763"/>
    </source>
</evidence>
<dbReference type="EMBL" id="QYRN01000004">
    <property type="protein sequence ID" value="RIY01312.1"/>
    <property type="molecule type" value="Genomic_DNA"/>
</dbReference>
<evidence type="ECO:0000256" key="8">
    <source>
        <dbReference type="ARBA" id="ARBA00022801"/>
    </source>
</evidence>
<name>A0A3A1WKL8_9HYPH</name>
<dbReference type="Proteomes" id="UP000265750">
    <property type="component" value="Unassembled WGS sequence"/>
</dbReference>
<dbReference type="RefSeq" id="WP_119539474.1">
    <property type="nucleotide sequence ID" value="NZ_QYRN01000004.1"/>
</dbReference>
<dbReference type="CDD" id="cd10030">
    <property type="entry name" value="UDG-F4_TTUDGA_SPO1dp_like"/>
    <property type="match status" value="1"/>
</dbReference>
<feature type="domain" description="Uracil-DNA glycosylase-like" evidence="13">
    <location>
        <begin position="121"/>
        <end position="272"/>
    </location>
</feature>
<evidence type="ECO:0000256" key="1">
    <source>
        <dbReference type="ARBA" id="ARBA00001400"/>
    </source>
</evidence>
<dbReference type="GO" id="GO:0006281">
    <property type="term" value="P:DNA repair"/>
    <property type="evidence" value="ECO:0007669"/>
    <property type="project" value="UniProtKB-KW"/>
</dbReference>
<evidence type="ECO:0000313" key="14">
    <source>
        <dbReference type="EMBL" id="RIY01312.1"/>
    </source>
</evidence>
<dbReference type="InterPro" id="IPR005273">
    <property type="entry name" value="Ura-DNA_glyco_family4"/>
</dbReference>
<keyword evidence="5" id="KW-0004">4Fe-4S</keyword>
<dbReference type="SUPFAM" id="SSF52141">
    <property type="entry name" value="Uracil-DNA glycosylase-like"/>
    <property type="match status" value="1"/>
</dbReference>
<keyword evidence="8" id="KW-0378">Hydrolase</keyword>
<keyword evidence="15" id="KW-1185">Reference proteome</keyword>
<evidence type="ECO:0000256" key="9">
    <source>
        <dbReference type="ARBA" id="ARBA00023004"/>
    </source>
</evidence>
<dbReference type="GO" id="GO:0046872">
    <property type="term" value="F:metal ion binding"/>
    <property type="evidence" value="ECO:0007669"/>
    <property type="project" value="UniProtKB-KW"/>
</dbReference>
<dbReference type="AlphaFoldDB" id="A0A3A1WKL8"/>
<evidence type="ECO:0000256" key="6">
    <source>
        <dbReference type="ARBA" id="ARBA00022723"/>
    </source>
</evidence>
<dbReference type="SMART" id="SM00986">
    <property type="entry name" value="UDG"/>
    <property type="match status" value="1"/>
</dbReference>
<evidence type="ECO:0000256" key="12">
    <source>
        <dbReference type="SAM" id="MobiDB-lite"/>
    </source>
</evidence>
<dbReference type="PANTHER" id="PTHR33693:SF1">
    <property type="entry name" value="TYPE-4 URACIL-DNA GLYCOSYLASE"/>
    <property type="match status" value="1"/>
</dbReference>
<evidence type="ECO:0000256" key="11">
    <source>
        <dbReference type="ARBA" id="ARBA00023204"/>
    </source>
</evidence>
<evidence type="ECO:0000259" key="13">
    <source>
        <dbReference type="SMART" id="SM00986"/>
    </source>
</evidence>
<dbReference type="PANTHER" id="PTHR33693">
    <property type="entry name" value="TYPE-5 URACIL-DNA GLYCOSYLASE"/>
    <property type="match status" value="1"/>
</dbReference>
<proteinExistence type="inferred from homology"/>
<dbReference type="Gene3D" id="3.40.470.10">
    <property type="entry name" value="Uracil-DNA glycosylase-like domain"/>
    <property type="match status" value="1"/>
</dbReference>
<keyword evidence="11" id="KW-0234">DNA repair</keyword>
<accession>A0A3A1WKL8</accession>
<comment type="similarity">
    <text evidence="2">Belongs to the uracil-DNA glycosylase (UDG) superfamily. Type 4 (UDGa) family.</text>
</comment>
<evidence type="ECO:0000256" key="4">
    <source>
        <dbReference type="ARBA" id="ARBA00019403"/>
    </source>
</evidence>
<evidence type="ECO:0000256" key="5">
    <source>
        <dbReference type="ARBA" id="ARBA00022485"/>
    </source>
</evidence>
<gene>
    <name evidence="14" type="ORF">D3218_08065</name>
</gene>
<dbReference type="Pfam" id="PF03167">
    <property type="entry name" value="UDG"/>
    <property type="match status" value="1"/>
</dbReference>
<dbReference type="InterPro" id="IPR036895">
    <property type="entry name" value="Uracil-DNA_glycosylase-like_sf"/>
</dbReference>
<dbReference type="SMART" id="SM00987">
    <property type="entry name" value="UreE_C"/>
    <property type="match status" value="1"/>
</dbReference>